<feature type="transmembrane region" description="Helical" evidence="1">
    <location>
        <begin position="20"/>
        <end position="41"/>
    </location>
</feature>
<accession>A0A252F465</accession>
<dbReference type="InterPro" id="IPR012867">
    <property type="entry name" value="DUF1648"/>
</dbReference>
<evidence type="ECO:0000259" key="2">
    <source>
        <dbReference type="Pfam" id="PF07853"/>
    </source>
</evidence>
<evidence type="ECO:0000256" key="1">
    <source>
        <dbReference type="SAM" id="Phobius"/>
    </source>
</evidence>
<feature type="transmembrane region" description="Helical" evidence="1">
    <location>
        <begin position="100"/>
        <end position="117"/>
    </location>
</feature>
<keyword evidence="4" id="KW-1185">Reference proteome</keyword>
<name>A0A252F465_9FIRM</name>
<feature type="transmembrane region" description="Helical" evidence="1">
    <location>
        <begin position="61"/>
        <end position="79"/>
    </location>
</feature>
<organism evidence="3 4">
    <name type="scientific">Butyricicoccus porcorum</name>
    <dbReference type="NCBI Taxonomy" id="1945634"/>
    <lineage>
        <taxon>Bacteria</taxon>
        <taxon>Bacillati</taxon>
        <taxon>Bacillota</taxon>
        <taxon>Clostridia</taxon>
        <taxon>Eubacteriales</taxon>
        <taxon>Butyricicoccaceae</taxon>
        <taxon>Butyricicoccus</taxon>
    </lineage>
</organism>
<dbReference type="EMBL" id="NHOC01000005">
    <property type="protein sequence ID" value="OUM20574.1"/>
    <property type="molecule type" value="Genomic_DNA"/>
</dbReference>
<dbReference type="Pfam" id="PF13630">
    <property type="entry name" value="SdpI"/>
    <property type="match status" value="1"/>
</dbReference>
<dbReference type="Pfam" id="PF07853">
    <property type="entry name" value="DUF1648"/>
    <property type="match status" value="1"/>
</dbReference>
<feature type="domain" description="DUF1648" evidence="2">
    <location>
        <begin position="25"/>
        <end position="63"/>
    </location>
</feature>
<keyword evidence="1" id="KW-0472">Membrane</keyword>
<comment type="caution">
    <text evidence="3">The sequence shown here is derived from an EMBL/GenBank/DDBJ whole genome shotgun (WGS) entry which is preliminary data.</text>
</comment>
<dbReference type="PIRSF" id="PIRSF038959">
    <property type="entry name" value="SdpI"/>
    <property type="match status" value="1"/>
</dbReference>
<keyword evidence="1" id="KW-0812">Transmembrane</keyword>
<reference evidence="3 4" key="1">
    <citation type="submission" date="2017-05" db="EMBL/GenBank/DDBJ databases">
        <title>Butyricicoccus porcorum sp. nov. a butyrate-producing bacterium from the swine intestinal tract.</title>
        <authorList>
            <person name="Trachsel J."/>
            <person name="Humphrey S."/>
            <person name="Allen H.K."/>
        </authorList>
    </citation>
    <scope>NUCLEOTIDE SEQUENCE [LARGE SCALE GENOMIC DNA]</scope>
    <source>
        <strain evidence="3">BB10</strain>
    </source>
</reference>
<feature type="transmembrane region" description="Helical" evidence="1">
    <location>
        <begin position="175"/>
        <end position="195"/>
    </location>
</feature>
<gene>
    <name evidence="3" type="ORF">CBW42_07020</name>
</gene>
<feature type="transmembrane region" description="Helical" evidence="1">
    <location>
        <begin position="201"/>
        <end position="221"/>
    </location>
</feature>
<feature type="transmembrane region" description="Helical" evidence="1">
    <location>
        <begin position="129"/>
        <end position="146"/>
    </location>
</feature>
<evidence type="ECO:0000313" key="3">
    <source>
        <dbReference type="EMBL" id="OUM20574.1"/>
    </source>
</evidence>
<proteinExistence type="predicted"/>
<dbReference type="AlphaFoldDB" id="A0A252F465"/>
<dbReference type="InterPro" id="IPR025962">
    <property type="entry name" value="SdpI/YhfL"/>
</dbReference>
<dbReference type="PANTHER" id="PTHR37810:SF5">
    <property type="entry name" value="IMMUNITY PROTEIN SDPI"/>
    <property type="match status" value="1"/>
</dbReference>
<sequence>MDCGVTGRRPIMKRSDSVRLIPICLLALAPLLAALIAYQYLPARIPTHWDASGVITYSDRWFILPLSAISAVVTGLMFVTRRIDPKRENYTRFSDAYQTFILIFDVFMLAITLFVITESVRPGTLDAQVFVTVLVGILIVVCGNLMPKFKHNYFIGIRTPWTLANETVWYRTHRLCGVVWVIGGLVIVLSAFLPARVSLPVLLTAIAVLVLVPYIMSYVFFRREQGT</sequence>
<evidence type="ECO:0000313" key="4">
    <source>
        <dbReference type="Proteomes" id="UP000194903"/>
    </source>
</evidence>
<dbReference type="PANTHER" id="PTHR37810">
    <property type="entry name" value="IMMUNITY PROTEIN SDPI"/>
    <property type="match status" value="1"/>
</dbReference>
<dbReference type="InterPro" id="IPR026272">
    <property type="entry name" value="SdpI"/>
</dbReference>
<dbReference type="OrthoDB" id="9808690at2"/>
<dbReference type="GO" id="GO:0009636">
    <property type="term" value="P:response to toxic substance"/>
    <property type="evidence" value="ECO:0007669"/>
    <property type="project" value="TreeGrafter"/>
</dbReference>
<dbReference type="Proteomes" id="UP000194903">
    <property type="component" value="Unassembled WGS sequence"/>
</dbReference>
<keyword evidence="1" id="KW-1133">Transmembrane helix</keyword>
<protein>
    <recommendedName>
        <fullName evidence="2">DUF1648 domain-containing protein</fullName>
    </recommendedName>
</protein>